<evidence type="ECO:0000259" key="7">
    <source>
        <dbReference type="PROSITE" id="PS50815"/>
    </source>
</evidence>
<feature type="domain" description="HORMA" evidence="7">
    <location>
        <begin position="28"/>
        <end position="234"/>
    </location>
</feature>
<feature type="compositionally biased region" description="Basic residues" evidence="6">
    <location>
        <begin position="533"/>
        <end position="545"/>
    </location>
</feature>
<evidence type="ECO:0000256" key="2">
    <source>
        <dbReference type="ARBA" id="ARBA00004286"/>
    </source>
</evidence>
<dbReference type="KEGG" id="sliu:111358594"/>
<gene>
    <name evidence="9" type="primary">LOC111358594</name>
</gene>
<feature type="region of interest" description="Disordered" evidence="6">
    <location>
        <begin position="502"/>
        <end position="545"/>
    </location>
</feature>
<feature type="compositionally biased region" description="Basic and acidic residues" evidence="6">
    <location>
        <begin position="517"/>
        <end position="531"/>
    </location>
</feature>
<evidence type="ECO:0000256" key="4">
    <source>
        <dbReference type="ARBA" id="ARBA00023242"/>
    </source>
</evidence>
<dbReference type="InterPro" id="IPR036570">
    <property type="entry name" value="HORMA_dom_sf"/>
</dbReference>
<dbReference type="InterPro" id="IPR051294">
    <property type="entry name" value="HORMA_MeioticProgression"/>
</dbReference>
<dbReference type="InterPro" id="IPR013083">
    <property type="entry name" value="Znf_RING/FYVE/PHD"/>
</dbReference>
<dbReference type="GeneID" id="111358594"/>
<dbReference type="GO" id="GO:0005694">
    <property type="term" value="C:chromosome"/>
    <property type="evidence" value="ECO:0007669"/>
    <property type="project" value="UniProtKB-SubCell"/>
</dbReference>
<keyword evidence="8" id="KW-1185">Reference proteome</keyword>
<dbReference type="Gene3D" id="3.30.40.10">
    <property type="entry name" value="Zinc/RING finger domain, C3HC4 (zinc finger)"/>
    <property type="match status" value="1"/>
</dbReference>
<reference evidence="9" key="1">
    <citation type="submission" date="2025-08" db="UniProtKB">
        <authorList>
            <consortium name="RefSeq"/>
        </authorList>
    </citation>
    <scope>IDENTIFICATION</scope>
    <source>
        <strain evidence="9">Ishihara</strain>
        <tissue evidence="9">Whole body</tissue>
    </source>
</reference>
<dbReference type="Pfam" id="PF02301">
    <property type="entry name" value="HORMA"/>
    <property type="match status" value="1"/>
</dbReference>
<dbReference type="GO" id="GO:0000287">
    <property type="term" value="F:magnesium ion binding"/>
    <property type="evidence" value="ECO:0007669"/>
    <property type="project" value="InterPro"/>
</dbReference>
<evidence type="ECO:0000256" key="6">
    <source>
        <dbReference type="SAM" id="MobiDB-lite"/>
    </source>
</evidence>
<dbReference type="Gene3D" id="3.30.900.10">
    <property type="entry name" value="HORMA domain"/>
    <property type="match status" value="1"/>
</dbReference>
<dbReference type="PANTHER" id="PTHR48225">
    <property type="entry name" value="HORMA DOMAIN-CONTAINING PROTEIN 1"/>
    <property type="match status" value="1"/>
</dbReference>
<sequence>MSTTASFTSQAVAEWVKLFPRQATETYTSSVTFMKQLTVVAISTITYLKNVFPEESYKVESFGGIKLRVLKKKCRHELAQFVSTALTQAFEAFDKKYLHQLVLCFYDGECKVENLVEYHIFEYLYNSDGVTMNVHSKTRDSAKTSTRYSFDNVRERTVHLIRACVVIMQACQNEMPESYDVSLRLYYNEDAPEGYQAPGFLTTGEEQDHLEQTLPETVKLGYVETPFHRLTARTYIRENMGSSHDAIPSQNPPRMTQIDQDDFESSSAMRSVTDSSEVRVLCPCNKHDLDEANHAILTCQYCNTQQHAACFGLTRENASKVQRHCCTECSDMDPNRQPTDQRLATLSIKKRECLCIFRRTIEWCCHVATIGAQDLVDKFALSPVNASKLMKLLHSHGIINQGSESDLISSCEIIPDQLKSVMSKFFQQEEPDLVDRLIAETLSQSSQPDPIGEVLSPMEKVNLQNATTLGKIIEPEQNIQMVEDETLKEYRNALMCDVDNEEGLPLSGSHNPVNVEDLGKRTGKRKSDTAKKTGVRTKRARASHD</sequence>
<dbReference type="AlphaFoldDB" id="A0A9J7IWE8"/>
<dbReference type="InterPro" id="IPR003511">
    <property type="entry name" value="HORMA_dom"/>
</dbReference>
<evidence type="ECO:0000256" key="3">
    <source>
        <dbReference type="ARBA" id="ARBA00022454"/>
    </source>
</evidence>
<dbReference type="RefSeq" id="XP_022829571.1">
    <property type="nucleotide sequence ID" value="XM_022973803.1"/>
</dbReference>
<dbReference type="OrthoDB" id="1928087at2759"/>
<dbReference type="SUPFAM" id="SSF56019">
    <property type="entry name" value="The spindle assembly checkpoint protein mad2"/>
    <property type="match status" value="1"/>
</dbReference>
<dbReference type="InterPro" id="IPR011011">
    <property type="entry name" value="Znf_FYVE_PHD"/>
</dbReference>
<organism evidence="8 9">
    <name type="scientific">Spodoptera litura</name>
    <name type="common">Asian cotton leafworm</name>
    <dbReference type="NCBI Taxonomy" id="69820"/>
    <lineage>
        <taxon>Eukaryota</taxon>
        <taxon>Metazoa</taxon>
        <taxon>Ecdysozoa</taxon>
        <taxon>Arthropoda</taxon>
        <taxon>Hexapoda</taxon>
        <taxon>Insecta</taxon>
        <taxon>Pterygota</taxon>
        <taxon>Neoptera</taxon>
        <taxon>Endopterygota</taxon>
        <taxon>Lepidoptera</taxon>
        <taxon>Glossata</taxon>
        <taxon>Ditrysia</taxon>
        <taxon>Noctuoidea</taxon>
        <taxon>Noctuidae</taxon>
        <taxon>Amphipyrinae</taxon>
        <taxon>Spodoptera</taxon>
    </lineage>
</organism>
<dbReference type="Proteomes" id="UP000301870">
    <property type="component" value="Chromosome 27"/>
</dbReference>
<proteinExistence type="predicted"/>
<accession>A0A9J7IWE8</accession>
<keyword evidence="5" id="KW-0469">Meiosis</keyword>
<evidence type="ECO:0000256" key="1">
    <source>
        <dbReference type="ARBA" id="ARBA00004123"/>
    </source>
</evidence>
<dbReference type="SUPFAM" id="SSF57903">
    <property type="entry name" value="FYVE/PHD zinc finger"/>
    <property type="match status" value="1"/>
</dbReference>
<protein>
    <submittedName>
        <fullName evidence="9">Uncharacterized protein LOC111358594</fullName>
    </submittedName>
</protein>
<keyword evidence="4" id="KW-0539">Nucleus</keyword>
<dbReference type="PANTHER" id="PTHR48225:SF7">
    <property type="entry name" value="MEIOSIS-SPECIFIC PROTEIN HOP1"/>
    <property type="match status" value="1"/>
</dbReference>
<dbReference type="GO" id="GO:0005634">
    <property type="term" value="C:nucleus"/>
    <property type="evidence" value="ECO:0007669"/>
    <property type="project" value="UniProtKB-SubCell"/>
</dbReference>
<dbReference type="InterPro" id="IPR016066">
    <property type="entry name" value="A-D-PHexomutase_CS"/>
</dbReference>
<comment type="subcellular location">
    <subcellularLocation>
        <location evidence="2">Chromosome</location>
    </subcellularLocation>
    <subcellularLocation>
        <location evidence="1">Nucleus</location>
    </subcellularLocation>
</comment>
<dbReference type="PROSITE" id="PS50815">
    <property type="entry name" value="HORMA"/>
    <property type="match status" value="1"/>
</dbReference>
<evidence type="ECO:0000256" key="5">
    <source>
        <dbReference type="ARBA" id="ARBA00023254"/>
    </source>
</evidence>
<keyword evidence="3" id="KW-0158">Chromosome</keyword>
<dbReference type="GO" id="GO:0051321">
    <property type="term" value="P:meiotic cell cycle"/>
    <property type="evidence" value="ECO:0007669"/>
    <property type="project" value="UniProtKB-KW"/>
</dbReference>
<dbReference type="PROSITE" id="PS00710">
    <property type="entry name" value="PGM_PMM"/>
    <property type="match status" value="1"/>
</dbReference>
<name>A0A9J7IWE8_SPOLT</name>
<evidence type="ECO:0000313" key="8">
    <source>
        <dbReference type="Proteomes" id="UP000301870"/>
    </source>
</evidence>
<evidence type="ECO:0000313" key="9">
    <source>
        <dbReference type="RefSeq" id="XP_022829571.1"/>
    </source>
</evidence>